<comment type="caution">
    <text evidence="2">The sequence shown here is derived from an EMBL/GenBank/DDBJ whole genome shotgun (WGS) entry which is preliminary data.</text>
</comment>
<dbReference type="RefSeq" id="WP_111727847.1">
    <property type="nucleotide sequence ID" value="NZ_QHKO01000001.1"/>
</dbReference>
<proteinExistence type="predicted"/>
<dbReference type="OrthoDB" id="5496465at2"/>
<feature type="compositionally biased region" description="Basic and acidic residues" evidence="1">
    <location>
        <begin position="230"/>
        <end position="245"/>
    </location>
</feature>
<dbReference type="EMBL" id="QHKO01000001">
    <property type="protein sequence ID" value="RAL24675.1"/>
    <property type="molecule type" value="Genomic_DNA"/>
</dbReference>
<protein>
    <submittedName>
        <fullName evidence="2">Uncharacterized protein</fullName>
    </submittedName>
</protein>
<evidence type="ECO:0000256" key="1">
    <source>
        <dbReference type="SAM" id="MobiDB-lite"/>
    </source>
</evidence>
<organism evidence="2 3">
    <name type="scientific">Lujinxingia litoralis</name>
    <dbReference type="NCBI Taxonomy" id="2211119"/>
    <lineage>
        <taxon>Bacteria</taxon>
        <taxon>Deltaproteobacteria</taxon>
        <taxon>Bradymonadales</taxon>
        <taxon>Lujinxingiaceae</taxon>
        <taxon>Lujinxingia</taxon>
    </lineage>
</organism>
<feature type="region of interest" description="Disordered" evidence="1">
    <location>
        <begin position="230"/>
        <end position="267"/>
    </location>
</feature>
<gene>
    <name evidence="2" type="ORF">DL240_00250</name>
</gene>
<sequence>MHDLLRSYLKGRLLPTGRRLFALEAIAKAAQNLNDQALVSRCLEAQRLNRKTRRIEMIYRSQRSQRSKARGNSVQLDAEIGTILSAMCSVAEGHSFSSDAVAELATEFVVEVAPDGRAALTRQNFETQLADAEALLDRFDSDLAPHISELGLERHLKQLREVVPRFARELAHEAPRKLSHEEVQAAQAMGREAFASVIFLVLGTYADDADTRQLLLSEYHRQDRFAAESYRRHRSVTDVDPHTGDDIASSPDAGEPAVLSPPHEQLH</sequence>
<evidence type="ECO:0000313" key="2">
    <source>
        <dbReference type="EMBL" id="RAL24675.1"/>
    </source>
</evidence>
<name>A0A328C8C5_9DELT</name>
<accession>A0A328C8C5</accession>
<dbReference type="Proteomes" id="UP000249169">
    <property type="component" value="Unassembled WGS sequence"/>
</dbReference>
<keyword evidence="3" id="KW-1185">Reference proteome</keyword>
<evidence type="ECO:0000313" key="3">
    <source>
        <dbReference type="Proteomes" id="UP000249169"/>
    </source>
</evidence>
<dbReference type="AlphaFoldDB" id="A0A328C8C5"/>
<reference evidence="2 3" key="1">
    <citation type="submission" date="2018-05" db="EMBL/GenBank/DDBJ databases">
        <title>Lujinxingia marina gen. nov. sp. nov., a new facultative anaerobic member of the class Deltaproteobacteria, and proposal of Lujinxingaceae fam. nov.</title>
        <authorList>
            <person name="Li C.-M."/>
        </authorList>
    </citation>
    <scope>NUCLEOTIDE SEQUENCE [LARGE SCALE GENOMIC DNA]</scope>
    <source>
        <strain evidence="2 3">B210</strain>
    </source>
</reference>